<dbReference type="GO" id="GO:0008270">
    <property type="term" value="F:zinc ion binding"/>
    <property type="evidence" value="ECO:0007669"/>
    <property type="project" value="UniProtKB-KW"/>
</dbReference>
<keyword evidence="2 5" id="KW-0863">Zinc-finger</keyword>
<evidence type="ECO:0000256" key="2">
    <source>
        <dbReference type="ARBA" id="ARBA00022771"/>
    </source>
</evidence>
<proteinExistence type="inferred from homology"/>
<comment type="subcellular location">
    <subcellularLocation>
        <location evidence="6">Nucleus</location>
        <location evidence="6">Nucleoplasm</location>
    </subcellularLocation>
</comment>
<dbReference type="InterPro" id="IPR026516">
    <property type="entry name" value="THAP1/10"/>
</dbReference>
<evidence type="ECO:0000256" key="6">
    <source>
        <dbReference type="RuleBase" id="RU369073"/>
    </source>
</evidence>
<dbReference type="GO" id="GO:0001935">
    <property type="term" value="P:endothelial cell proliferation"/>
    <property type="evidence" value="ECO:0007669"/>
    <property type="project" value="UniProtKB-UniRule"/>
</dbReference>
<evidence type="ECO:0000256" key="5">
    <source>
        <dbReference type="PROSITE-ProRule" id="PRU00309"/>
    </source>
</evidence>
<keyword evidence="6" id="KW-0175">Coiled coil</keyword>
<sequence>MPKSCCAVGCSNHNMMGKKFSFFTFPKHPERWKKWVNSVKRVNPDGSDWRPSKLTVLCSEHFLSGRPSTDPTHPDFIPSIFKHIKTDSKSSESKLRRFAAASKRKLHVPSQTPPKKRFPAELPSLFWN</sequence>
<evidence type="ECO:0000313" key="9">
    <source>
        <dbReference type="EMBL" id="CAL1577696.1"/>
    </source>
</evidence>
<dbReference type="GO" id="GO:0043565">
    <property type="term" value="F:sequence-specific DNA binding"/>
    <property type="evidence" value="ECO:0007669"/>
    <property type="project" value="UniProtKB-UniRule"/>
</dbReference>
<dbReference type="PANTHER" id="PTHR46600:SF11">
    <property type="entry name" value="THAP DOMAIN-CONTAINING PROTEIN 10"/>
    <property type="match status" value="1"/>
</dbReference>
<dbReference type="GO" id="GO:0005654">
    <property type="term" value="C:nucleoplasm"/>
    <property type="evidence" value="ECO:0007669"/>
    <property type="project" value="UniProtKB-SubCell"/>
</dbReference>
<feature type="domain" description="THAP-type" evidence="8">
    <location>
        <begin position="1"/>
        <end position="81"/>
    </location>
</feature>
<keyword evidence="3" id="KW-0862">Zinc</keyword>
<dbReference type="AlphaFoldDB" id="A0AAV2JJ23"/>
<evidence type="ECO:0000256" key="7">
    <source>
        <dbReference type="SAM" id="MobiDB-lite"/>
    </source>
</evidence>
<dbReference type="PANTHER" id="PTHR46600">
    <property type="entry name" value="THAP DOMAIN-CONTAINING"/>
    <property type="match status" value="1"/>
</dbReference>
<dbReference type="EMBL" id="OZ035835">
    <property type="protein sequence ID" value="CAL1577696.1"/>
    <property type="molecule type" value="Genomic_DNA"/>
</dbReference>
<keyword evidence="6" id="KW-0131">Cell cycle</keyword>
<accession>A0AAV2JJ23</accession>
<organism evidence="9 10">
    <name type="scientific">Knipowitschia caucasica</name>
    <name type="common">Caucasian dwarf goby</name>
    <name type="synonym">Pomatoschistus caucasicus</name>
    <dbReference type="NCBI Taxonomy" id="637954"/>
    <lineage>
        <taxon>Eukaryota</taxon>
        <taxon>Metazoa</taxon>
        <taxon>Chordata</taxon>
        <taxon>Craniata</taxon>
        <taxon>Vertebrata</taxon>
        <taxon>Euteleostomi</taxon>
        <taxon>Actinopterygii</taxon>
        <taxon>Neopterygii</taxon>
        <taxon>Teleostei</taxon>
        <taxon>Neoteleostei</taxon>
        <taxon>Acanthomorphata</taxon>
        <taxon>Gobiaria</taxon>
        <taxon>Gobiiformes</taxon>
        <taxon>Gobioidei</taxon>
        <taxon>Gobiidae</taxon>
        <taxon>Gobiinae</taxon>
        <taxon>Knipowitschia</taxon>
    </lineage>
</organism>
<keyword evidence="6" id="KW-0805">Transcription regulation</keyword>
<dbReference type="PROSITE" id="PS50950">
    <property type="entry name" value="ZF_THAP"/>
    <property type="match status" value="1"/>
</dbReference>
<keyword evidence="6" id="KW-0804">Transcription</keyword>
<keyword evidence="10" id="KW-1185">Reference proteome</keyword>
<dbReference type="InterPro" id="IPR006612">
    <property type="entry name" value="THAP_Znf"/>
</dbReference>
<evidence type="ECO:0000256" key="4">
    <source>
        <dbReference type="ARBA" id="ARBA00023125"/>
    </source>
</evidence>
<dbReference type="Pfam" id="PF05485">
    <property type="entry name" value="THAP"/>
    <property type="match status" value="1"/>
</dbReference>
<comment type="function">
    <text evidence="6">DNA-binding transcription regulator that regulates endothelial cell proliferation and G1/S cell-cycle progression. Specifically binds the 5'-[AT]NTNN[GT]GGCA[AGT]-3' core DNA sequence and acts by modulating expression of pRB-E2F cell-cycle target genes.</text>
</comment>
<gene>
    <name evidence="9" type="ORF">KC01_LOCUS9004</name>
</gene>
<keyword evidence="4 5" id="KW-0238">DNA-binding</keyword>
<evidence type="ECO:0000259" key="8">
    <source>
        <dbReference type="PROSITE" id="PS50950"/>
    </source>
</evidence>
<evidence type="ECO:0000256" key="3">
    <source>
        <dbReference type="ARBA" id="ARBA00022833"/>
    </source>
</evidence>
<name>A0AAV2JJ23_KNICA</name>
<keyword evidence="1" id="KW-0479">Metal-binding</keyword>
<evidence type="ECO:0000256" key="1">
    <source>
        <dbReference type="ARBA" id="ARBA00022723"/>
    </source>
</evidence>
<dbReference type="Proteomes" id="UP001497482">
    <property type="component" value="Chromosome 13"/>
</dbReference>
<comment type="similarity">
    <text evidence="6">Belongs to the THAP1 family.</text>
</comment>
<dbReference type="SMART" id="SM00980">
    <property type="entry name" value="THAP"/>
    <property type="match status" value="1"/>
</dbReference>
<dbReference type="GO" id="GO:0003700">
    <property type="term" value="F:DNA-binding transcription factor activity"/>
    <property type="evidence" value="ECO:0007669"/>
    <property type="project" value="UniProtKB-UniRule"/>
</dbReference>
<feature type="region of interest" description="Disordered" evidence="7">
    <location>
        <begin position="101"/>
        <end position="128"/>
    </location>
</feature>
<dbReference type="SUPFAM" id="SSF57716">
    <property type="entry name" value="Glucocorticoid receptor-like (DNA-binding domain)"/>
    <property type="match status" value="1"/>
</dbReference>
<keyword evidence="6" id="KW-0539">Nucleus</keyword>
<protein>
    <recommendedName>
        <fullName evidence="6">THAP domain-containing protein 1</fullName>
    </recommendedName>
</protein>
<reference evidence="9 10" key="1">
    <citation type="submission" date="2024-04" db="EMBL/GenBank/DDBJ databases">
        <authorList>
            <person name="Waldvogel A.-M."/>
            <person name="Schoenle A."/>
        </authorList>
    </citation>
    <scope>NUCLEOTIDE SEQUENCE [LARGE SCALE GENOMIC DNA]</scope>
</reference>
<evidence type="ECO:0000313" key="10">
    <source>
        <dbReference type="Proteomes" id="UP001497482"/>
    </source>
</evidence>